<dbReference type="SUPFAM" id="SSF81296">
    <property type="entry name" value="E set domains"/>
    <property type="match status" value="1"/>
</dbReference>
<evidence type="ECO:0000313" key="9">
    <source>
        <dbReference type="Proteomes" id="UP001150569"/>
    </source>
</evidence>
<dbReference type="GO" id="GO:0005739">
    <property type="term" value="C:mitochondrion"/>
    <property type="evidence" value="ECO:0007669"/>
    <property type="project" value="TreeGrafter"/>
</dbReference>
<dbReference type="GO" id="GO:0020037">
    <property type="term" value="F:heme binding"/>
    <property type="evidence" value="ECO:0007669"/>
    <property type="project" value="TreeGrafter"/>
</dbReference>
<evidence type="ECO:0000256" key="3">
    <source>
        <dbReference type="ARBA" id="ARBA00022723"/>
    </source>
</evidence>
<accession>A0A9W8AFG3</accession>
<protein>
    <recommendedName>
        <fullName evidence="10">Sulfite oxidase</fullName>
    </recommendedName>
</protein>
<comment type="cofactor">
    <cofactor evidence="1">
        <name>Mo-molybdopterin</name>
        <dbReference type="ChEBI" id="CHEBI:71302"/>
    </cofactor>
</comment>
<dbReference type="Proteomes" id="UP001150569">
    <property type="component" value="Unassembled WGS sequence"/>
</dbReference>
<dbReference type="FunFam" id="3.90.420.10:FF:000002">
    <property type="entry name" value="sulfite oxidase, mitochondrial"/>
    <property type="match status" value="1"/>
</dbReference>
<evidence type="ECO:0008006" key="10">
    <source>
        <dbReference type="Google" id="ProtNLM"/>
    </source>
</evidence>
<dbReference type="InterPro" id="IPR000572">
    <property type="entry name" value="OxRdtase_Mopterin-bd_dom"/>
</dbReference>
<dbReference type="InterPro" id="IPR014756">
    <property type="entry name" value="Ig_E-set"/>
</dbReference>
<dbReference type="PANTHER" id="PTHR19372">
    <property type="entry name" value="SULFITE REDUCTASE"/>
    <property type="match status" value="1"/>
</dbReference>
<comment type="caution">
    <text evidence="8">The sequence shown here is derived from an EMBL/GenBank/DDBJ whole genome shotgun (WGS) entry which is preliminary data.</text>
</comment>
<feature type="compositionally biased region" description="Polar residues" evidence="5">
    <location>
        <begin position="1"/>
        <end position="17"/>
    </location>
</feature>
<keyword evidence="3" id="KW-0479">Metal-binding</keyword>
<evidence type="ECO:0000313" key="8">
    <source>
        <dbReference type="EMBL" id="KAJ1926793.1"/>
    </source>
</evidence>
<feature type="domain" description="Oxidoreductase molybdopterin-binding" evidence="6">
    <location>
        <begin position="90"/>
        <end position="272"/>
    </location>
</feature>
<keyword evidence="9" id="KW-1185">Reference proteome</keyword>
<evidence type="ECO:0000259" key="7">
    <source>
        <dbReference type="Pfam" id="PF03404"/>
    </source>
</evidence>
<evidence type="ECO:0000256" key="4">
    <source>
        <dbReference type="ARBA" id="ARBA00023002"/>
    </source>
</evidence>
<dbReference type="Gene3D" id="2.60.40.650">
    <property type="match status" value="1"/>
</dbReference>
<dbReference type="Pfam" id="PF00174">
    <property type="entry name" value="Oxidored_molyb"/>
    <property type="match status" value="1"/>
</dbReference>
<dbReference type="OrthoDB" id="10051395at2759"/>
<dbReference type="Gene3D" id="3.90.420.10">
    <property type="entry name" value="Oxidoreductase, molybdopterin-binding domain"/>
    <property type="match status" value="1"/>
</dbReference>
<dbReference type="InterPro" id="IPR036374">
    <property type="entry name" value="OxRdtase_Mopterin-bd_sf"/>
</dbReference>
<evidence type="ECO:0000259" key="6">
    <source>
        <dbReference type="Pfam" id="PF00174"/>
    </source>
</evidence>
<evidence type="ECO:0000256" key="1">
    <source>
        <dbReference type="ARBA" id="ARBA00001924"/>
    </source>
</evidence>
<keyword evidence="2" id="KW-0500">Molybdenum</keyword>
<dbReference type="InterPro" id="IPR005066">
    <property type="entry name" value="MoCF_OxRdtse_dimer"/>
</dbReference>
<name>A0A9W8AFG3_9FUNG</name>
<sequence>MANPARTTLASPSSVSPASEGPRRFASVAEQDAYYKSLAPTFNYDDEPADSRDRSVFLVRNELPFNAEPELPALIQHMVTPTERFFKRNHGPIPNISADEYSLTVEVAGDGGVRKVWMLAELQSRFRHYEVMAALQCAGNRRDGLNRVKKVKGVIWGPGTISNAVWSGVFLREVLAASGVPTDPTHPMAQTWHVDFSAYGLCVEDASYGSSIPLQTALDPTQDVLLAFGMNGRPLPRDHGYPCRVVVPGIIGARSVKWLQTIRIIPEESHSFFQKRDYKILPPEANASNLADYWDGISALQQMNIQSVVCEPYEGRPAPPENTPYRVTGYAISGGGARVDRVDVSLDNGRTWVPTTLTRPCSSSAARLRPQDRDLPTTKHWAWTLWQVVVPQIPRDAVVVCRAWDANGNTQPEFPVWNYRGVMNNCWFRVDMKKCLPARKESKAQAAQL</sequence>
<gene>
    <name evidence="8" type="ORF">IWQ60_003495</name>
</gene>
<feature type="domain" description="Moybdenum cofactor oxidoreductase dimerisation" evidence="7">
    <location>
        <begin position="299"/>
        <end position="434"/>
    </location>
</feature>
<dbReference type="EMBL" id="JANBPT010000150">
    <property type="protein sequence ID" value="KAJ1926793.1"/>
    <property type="molecule type" value="Genomic_DNA"/>
</dbReference>
<dbReference type="AlphaFoldDB" id="A0A9W8AFG3"/>
<dbReference type="PRINTS" id="PR00407">
    <property type="entry name" value="EUMOPTERIN"/>
</dbReference>
<dbReference type="Pfam" id="PF03404">
    <property type="entry name" value="Mo-co_dimer"/>
    <property type="match status" value="1"/>
</dbReference>
<dbReference type="PANTHER" id="PTHR19372:SF7">
    <property type="entry name" value="SULFITE OXIDASE, MITOCHONDRIAL"/>
    <property type="match status" value="1"/>
</dbReference>
<dbReference type="GO" id="GO:0030151">
    <property type="term" value="F:molybdenum ion binding"/>
    <property type="evidence" value="ECO:0007669"/>
    <property type="project" value="InterPro"/>
</dbReference>
<dbReference type="InterPro" id="IPR008335">
    <property type="entry name" value="Mopterin_OxRdtase_euk"/>
</dbReference>
<dbReference type="SUPFAM" id="SSF56524">
    <property type="entry name" value="Oxidoreductase molybdopterin-binding domain"/>
    <property type="match status" value="1"/>
</dbReference>
<keyword evidence="4" id="KW-0560">Oxidoreductase</keyword>
<evidence type="ECO:0000256" key="5">
    <source>
        <dbReference type="SAM" id="MobiDB-lite"/>
    </source>
</evidence>
<evidence type="ECO:0000256" key="2">
    <source>
        <dbReference type="ARBA" id="ARBA00022505"/>
    </source>
</evidence>
<reference evidence="8" key="1">
    <citation type="submission" date="2022-07" db="EMBL/GenBank/DDBJ databases">
        <title>Phylogenomic reconstructions and comparative analyses of Kickxellomycotina fungi.</title>
        <authorList>
            <person name="Reynolds N.K."/>
            <person name="Stajich J.E."/>
            <person name="Barry K."/>
            <person name="Grigoriev I.V."/>
            <person name="Crous P."/>
            <person name="Smith M.E."/>
        </authorList>
    </citation>
    <scope>NUCLEOTIDE SEQUENCE</scope>
    <source>
        <strain evidence="8">RSA 861</strain>
    </source>
</reference>
<organism evidence="8 9">
    <name type="scientific">Tieghemiomyces parasiticus</name>
    <dbReference type="NCBI Taxonomy" id="78921"/>
    <lineage>
        <taxon>Eukaryota</taxon>
        <taxon>Fungi</taxon>
        <taxon>Fungi incertae sedis</taxon>
        <taxon>Zoopagomycota</taxon>
        <taxon>Kickxellomycotina</taxon>
        <taxon>Dimargaritomycetes</taxon>
        <taxon>Dimargaritales</taxon>
        <taxon>Dimargaritaceae</taxon>
        <taxon>Tieghemiomyces</taxon>
    </lineage>
</organism>
<dbReference type="GO" id="GO:0006790">
    <property type="term" value="P:sulfur compound metabolic process"/>
    <property type="evidence" value="ECO:0007669"/>
    <property type="project" value="TreeGrafter"/>
</dbReference>
<dbReference type="GO" id="GO:0008482">
    <property type="term" value="F:sulfite oxidase activity"/>
    <property type="evidence" value="ECO:0007669"/>
    <property type="project" value="TreeGrafter"/>
</dbReference>
<dbReference type="GO" id="GO:0043546">
    <property type="term" value="F:molybdopterin cofactor binding"/>
    <property type="evidence" value="ECO:0007669"/>
    <property type="project" value="TreeGrafter"/>
</dbReference>
<feature type="region of interest" description="Disordered" evidence="5">
    <location>
        <begin position="1"/>
        <end position="23"/>
    </location>
</feature>
<proteinExistence type="predicted"/>